<dbReference type="OrthoDB" id="542013at2759"/>
<dbReference type="PANTHER" id="PTHR43157:SF31">
    <property type="entry name" value="PHOSPHATIDYLINOSITOL-GLYCAN BIOSYNTHESIS CLASS F PROTEIN"/>
    <property type="match status" value="1"/>
</dbReference>
<dbReference type="InterPro" id="IPR036291">
    <property type="entry name" value="NAD(P)-bd_dom_sf"/>
</dbReference>
<evidence type="ECO:0000313" key="4">
    <source>
        <dbReference type="Proteomes" id="UP001049176"/>
    </source>
</evidence>
<dbReference type="KEGG" id="more:E1B28_008164"/>
<dbReference type="PANTHER" id="PTHR43157">
    <property type="entry name" value="PHOSPHATIDYLINOSITOL-GLYCAN BIOSYNTHESIS CLASS F PROTEIN-RELATED"/>
    <property type="match status" value="1"/>
</dbReference>
<dbReference type="AlphaFoldDB" id="A0A9P7RYH5"/>
<evidence type="ECO:0000256" key="2">
    <source>
        <dbReference type="SAM" id="MobiDB-lite"/>
    </source>
</evidence>
<dbReference type="Gene3D" id="3.40.50.720">
    <property type="entry name" value="NAD(P)-binding Rossmann-like Domain"/>
    <property type="match status" value="1"/>
</dbReference>
<comment type="caution">
    <text evidence="3">The sequence shown here is derived from an EMBL/GenBank/DDBJ whole genome shotgun (WGS) entry which is preliminary data.</text>
</comment>
<dbReference type="PRINTS" id="PR00081">
    <property type="entry name" value="GDHRDH"/>
</dbReference>
<dbReference type="InterPro" id="IPR002347">
    <property type="entry name" value="SDR_fam"/>
</dbReference>
<dbReference type="GO" id="GO:0016491">
    <property type="term" value="F:oxidoreductase activity"/>
    <property type="evidence" value="ECO:0007669"/>
    <property type="project" value="UniProtKB-KW"/>
</dbReference>
<evidence type="ECO:0000256" key="1">
    <source>
        <dbReference type="ARBA" id="ARBA00023002"/>
    </source>
</evidence>
<name>A0A9P7RYH5_9AGAR</name>
<keyword evidence="1" id="KW-0560">Oxidoreductase</keyword>
<reference evidence="3" key="1">
    <citation type="journal article" date="2021" name="Genome Biol. Evol.">
        <title>The assembled and annotated genome of the fairy-ring fungus Marasmius oreades.</title>
        <authorList>
            <person name="Hiltunen M."/>
            <person name="Ament-Velasquez S.L."/>
            <person name="Johannesson H."/>
        </authorList>
    </citation>
    <scope>NUCLEOTIDE SEQUENCE</scope>
    <source>
        <strain evidence="3">03SP1</strain>
    </source>
</reference>
<accession>A0A9P7RYH5</accession>
<feature type="region of interest" description="Disordered" evidence="2">
    <location>
        <begin position="1"/>
        <end position="20"/>
    </location>
</feature>
<dbReference type="Proteomes" id="UP001049176">
    <property type="component" value="Chromosome 5"/>
</dbReference>
<evidence type="ECO:0008006" key="5">
    <source>
        <dbReference type="Google" id="ProtNLM"/>
    </source>
</evidence>
<keyword evidence="4" id="KW-1185">Reference proteome</keyword>
<dbReference type="Pfam" id="PF00106">
    <property type="entry name" value="adh_short"/>
    <property type="match status" value="1"/>
</dbReference>
<dbReference type="RefSeq" id="XP_043008232.1">
    <property type="nucleotide sequence ID" value="XM_043152949.1"/>
</dbReference>
<dbReference type="EMBL" id="CM032185">
    <property type="protein sequence ID" value="KAG7091762.1"/>
    <property type="molecule type" value="Genomic_DNA"/>
</dbReference>
<dbReference type="SUPFAM" id="SSF51735">
    <property type="entry name" value="NAD(P)-binding Rossmann-fold domains"/>
    <property type="match status" value="1"/>
</dbReference>
<dbReference type="GeneID" id="66077240"/>
<gene>
    <name evidence="3" type="ORF">E1B28_008164</name>
</gene>
<evidence type="ECO:0000313" key="3">
    <source>
        <dbReference type="EMBL" id="KAG7091762.1"/>
    </source>
</evidence>
<protein>
    <recommendedName>
        <fullName evidence="5">NAD(P)-binding protein</fullName>
    </recommendedName>
</protein>
<organism evidence="3 4">
    <name type="scientific">Marasmius oreades</name>
    <name type="common">fairy-ring Marasmius</name>
    <dbReference type="NCBI Taxonomy" id="181124"/>
    <lineage>
        <taxon>Eukaryota</taxon>
        <taxon>Fungi</taxon>
        <taxon>Dikarya</taxon>
        <taxon>Basidiomycota</taxon>
        <taxon>Agaricomycotina</taxon>
        <taxon>Agaricomycetes</taxon>
        <taxon>Agaricomycetidae</taxon>
        <taxon>Agaricales</taxon>
        <taxon>Marasmiineae</taxon>
        <taxon>Marasmiaceae</taxon>
        <taxon>Marasmius</taxon>
    </lineage>
</organism>
<proteinExistence type="predicted"/>
<sequence>MGYVSQAQFEEDQRRPMPAPVEGVSLEGEVVIVTGANTGIGYEAAKHFAIRGPKKLIMMARNEARGRPAVEKLKQETGFQNVELWLMDFSSFESVKATKEKIDQLERLDILVENAALTLEDYTVTKDGWENILQVNHLSFGLHAMYHIPKMLETAKKYGANPRIVLVSSDTHYWTRVPAEAIEAPNSLEFLNSKEYSTREGIMGGQRYMESKILATMLIRRFQAHLPPNSPTVTCCAVNPGFCLSELRRGVTGEAAEEYRKMEEELAFTAEEGSRQLLYAAIGQRDREEEVRGGYVSFMKVTECSDFILGEEGQKLENKLWTETMDVLGKVDERTKDIVKQYLS</sequence>